<evidence type="ECO:0000313" key="3">
    <source>
        <dbReference type="Proteomes" id="UP000011134"/>
    </source>
</evidence>
<dbReference type="AlphaFoldDB" id="L8JIA0"/>
<gene>
    <name evidence="2" type="ORF">C942_02717</name>
</gene>
<proteinExistence type="predicted"/>
<evidence type="ECO:0000313" key="2">
    <source>
        <dbReference type="EMBL" id="ELR67209.1"/>
    </source>
</evidence>
<keyword evidence="3" id="KW-1185">Reference proteome</keyword>
<name>L8JIA0_9GAMM</name>
<protein>
    <submittedName>
        <fullName evidence="2">Uncharacterized protein</fullName>
    </submittedName>
</protein>
<dbReference type="EMBL" id="AMZO01000003">
    <property type="protein sequence ID" value="ELR67209.1"/>
    <property type="molecule type" value="Genomic_DNA"/>
</dbReference>
<dbReference type="RefSeq" id="WP_007462643.1">
    <property type="nucleotide sequence ID" value="NZ_AMZO01000003.1"/>
</dbReference>
<reference evidence="2 3" key="1">
    <citation type="submission" date="2012-12" db="EMBL/GenBank/DDBJ databases">
        <title>Genome Assembly of Photobacterium sp. AK15.</title>
        <authorList>
            <person name="Khatri I."/>
            <person name="Vaidya B."/>
            <person name="Srinivas T.N.R."/>
            <person name="Subramanian S."/>
            <person name="Pinnaka A."/>
        </authorList>
    </citation>
    <scope>NUCLEOTIDE SEQUENCE [LARGE SCALE GENOMIC DNA]</scope>
    <source>
        <strain evidence="2 3">AK15</strain>
    </source>
</reference>
<comment type="caution">
    <text evidence="2">The sequence shown here is derived from an EMBL/GenBank/DDBJ whole genome shotgun (WGS) entry which is preliminary data.</text>
</comment>
<accession>L8JIA0</accession>
<feature type="region of interest" description="Disordered" evidence="1">
    <location>
        <begin position="65"/>
        <end position="91"/>
    </location>
</feature>
<feature type="compositionally biased region" description="Polar residues" evidence="1">
    <location>
        <begin position="71"/>
        <end position="81"/>
    </location>
</feature>
<dbReference type="PATRIC" id="fig|1056511.3.peg.779"/>
<dbReference type="Proteomes" id="UP000011134">
    <property type="component" value="Unassembled WGS sequence"/>
</dbReference>
<organism evidence="2 3">
    <name type="scientific">Photobacterium marinum</name>
    <dbReference type="NCBI Taxonomy" id="1056511"/>
    <lineage>
        <taxon>Bacteria</taxon>
        <taxon>Pseudomonadati</taxon>
        <taxon>Pseudomonadota</taxon>
        <taxon>Gammaproteobacteria</taxon>
        <taxon>Vibrionales</taxon>
        <taxon>Vibrionaceae</taxon>
        <taxon>Photobacterium</taxon>
    </lineage>
</organism>
<feature type="compositionally biased region" description="Basic residues" evidence="1">
    <location>
        <begin position="82"/>
        <end position="91"/>
    </location>
</feature>
<sequence length="91" mass="10579">MEEARSIEDFVSEQAEKLAEAEQSCKQYQAFVAQHKLDRLQAILEGQLTPQQRRQREIEQRQFMNQPEMATISSTTTQSTKLPRRIRGISV</sequence>
<evidence type="ECO:0000256" key="1">
    <source>
        <dbReference type="SAM" id="MobiDB-lite"/>
    </source>
</evidence>